<organism evidence="1 2">
    <name type="scientific">Roseiconus nitratireducens</name>
    <dbReference type="NCBI Taxonomy" id="2605748"/>
    <lineage>
        <taxon>Bacteria</taxon>
        <taxon>Pseudomonadati</taxon>
        <taxon>Planctomycetota</taxon>
        <taxon>Planctomycetia</taxon>
        <taxon>Pirellulales</taxon>
        <taxon>Pirellulaceae</taxon>
        <taxon>Roseiconus</taxon>
    </lineage>
</organism>
<dbReference type="Pfam" id="PF11175">
    <property type="entry name" value="DUF2961"/>
    <property type="match status" value="1"/>
</dbReference>
<dbReference type="Gene3D" id="2.60.120.1390">
    <property type="match status" value="2"/>
</dbReference>
<name>A0A5M6CW82_9BACT</name>
<evidence type="ECO:0000313" key="1">
    <source>
        <dbReference type="EMBL" id="KAA5539484.1"/>
    </source>
</evidence>
<proteinExistence type="predicted"/>
<gene>
    <name evidence="1" type="ORF">FYK55_24435</name>
</gene>
<comment type="caution">
    <text evidence="1">The sequence shown here is derived from an EMBL/GenBank/DDBJ whole genome shotgun (WGS) entry which is preliminary data.</text>
</comment>
<evidence type="ECO:0000313" key="2">
    <source>
        <dbReference type="Proteomes" id="UP000324479"/>
    </source>
</evidence>
<keyword evidence="2" id="KW-1185">Reference proteome</keyword>
<dbReference type="EMBL" id="VWOX01000019">
    <property type="protein sequence ID" value="KAA5539484.1"/>
    <property type="molecule type" value="Genomic_DNA"/>
</dbReference>
<accession>A0A5M6CW82</accession>
<dbReference type="AlphaFoldDB" id="A0A5M6CW82"/>
<reference evidence="1 2" key="1">
    <citation type="submission" date="2019-08" db="EMBL/GenBank/DDBJ databases">
        <authorList>
            <person name="Dhanesh K."/>
            <person name="Kumar G."/>
            <person name="Sasikala C."/>
            <person name="Venkata Ramana C."/>
        </authorList>
    </citation>
    <scope>NUCLEOTIDE SEQUENCE [LARGE SCALE GENOMIC DNA]</scope>
    <source>
        <strain evidence="1 2">JC645</strain>
    </source>
</reference>
<dbReference type="InterPro" id="IPR021345">
    <property type="entry name" value="DUF2961"/>
</dbReference>
<sequence>MASTPVIAIVADDSNLIDPLNPSHDLLRARDFIKLSPTKPTPSQSRSGLRIARRTEAAERDLHEIAFQIAVTDGRPLVAGRIIDQFVGECQRLADSTIRRRQLERRSGGVELDSRHLIFRFLVIEADFLENDAMSTKKSIHILLIVFFVASVSAEDPRPSKSAHTTTDVTPRTFSSIGKEKAILKADTEVVLFHRKGKGCLTHMWFAMDSRTRIRIYVDGEQTPSIDMAQDLGHGYAFGGPPEPWGVRQFGRKGGVYNNFRIPFGSEIKVAVLPTTKVFDRVTDRKIWWIIRGSEGIPVTVGGVSLPDTARLHLYRLEDYHAEPLEEFDLCEVAGAGALYQVTVAAEGERPHGDWRDQGYQEGCTRAYFGDAPDPTFLSSGLEDYFVSSGYFHHRKLFQSPVSGLTHLDVQKNRFCAYRFHDEDPVFFTNGLRLTLRCGEKLDGRVFHDPPPATYTVYVWVYEWNANRKPASAR</sequence>
<dbReference type="Proteomes" id="UP000324479">
    <property type="component" value="Unassembled WGS sequence"/>
</dbReference>
<protein>
    <submittedName>
        <fullName evidence="1">DUF2961 domain-containing protein</fullName>
    </submittedName>
</protein>